<evidence type="ECO:0000313" key="5">
    <source>
        <dbReference type="Proteomes" id="UP000307440"/>
    </source>
</evidence>
<keyword evidence="5" id="KW-1185">Reference proteome</keyword>
<dbReference type="InterPro" id="IPR000683">
    <property type="entry name" value="Gfo/Idh/MocA-like_OxRdtase_N"/>
</dbReference>
<name>A0A5C3KMH0_COPMA</name>
<gene>
    <name evidence="4" type="ORF">FA15DRAFT_624526</name>
</gene>
<dbReference type="GO" id="GO:0016491">
    <property type="term" value="F:oxidoreductase activity"/>
    <property type="evidence" value="ECO:0007669"/>
    <property type="project" value="UniProtKB-KW"/>
</dbReference>
<dbReference type="PANTHER" id="PTHR43818">
    <property type="entry name" value="BCDNA.GH03377"/>
    <property type="match status" value="1"/>
</dbReference>
<dbReference type="OrthoDB" id="64915at2759"/>
<organism evidence="4 5">
    <name type="scientific">Coprinopsis marcescibilis</name>
    <name type="common">Agaric fungus</name>
    <name type="synonym">Psathyrella marcescibilis</name>
    <dbReference type="NCBI Taxonomy" id="230819"/>
    <lineage>
        <taxon>Eukaryota</taxon>
        <taxon>Fungi</taxon>
        <taxon>Dikarya</taxon>
        <taxon>Basidiomycota</taxon>
        <taxon>Agaricomycotina</taxon>
        <taxon>Agaricomycetes</taxon>
        <taxon>Agaricomycetidae</taxon>
        <taxon>Agaricales</taxon>
        <taxon>Agaricineae</taxon>
        <taxon>Psathyrellaceae</taxon>
        <taxon>Coprinopsis</taxon>
    </lineage>
</organism>
<proteinExistence type="predicted"/>
<dbReference type="InterPro" id="IPR050463">
    <property type="entry name" value="Gfo/Idh/MocA_oxidrdct_glycsds"/>
</dbReference>
<protein>
    <submittedName>
        <fullName evidence="4">NAD(P)-binding protein</fullName>
    </submittedName>
</protein>
<dbReference type="STRING" id="230819.A0A5C3KMH0"/>
<feature type="domain" description="Gfo/Idh/MocA-like oxidoreductase N-terminal" evidence="2">
    <location>
        <begin position="11"/>
        <end position="142"/>
    </location>
</feature>
<evidence type="ECO:0000256" key="1">
    <source>
        <dbReference type="ARBA" id="ARBA00023002"/>
    </source>
</evidence>
<sequence>MTSPNTQTSPIRVGFIGLSAAGWAANSHGFTLLDPKVQAKFKLVAVGTSNPTSAAASAETYSNKLGWEVRGYGASDVEQLVSLDDVDLVAISVKSSDHLEVTKKVIAAGKPFFLEWPAGRNVAETEGLARLARERSVKSLVGLQGRQSNIFKKIKNVIASGKIGKIHAVNVNLLFPRELQAWAPVTSYHYRHITNVENGTAVVVTAMGHFLDTLIDTVGPLAKVSARGTKLFPLTTILGPDGQPLEQVPSALPDHFTINGILKDSGAWVSLTVRLWLPLTPGRRQFTVDIDGDEGSVHVETNNFMISGQDPDVVLLNGEDLVLEEGDGPKFTVVGDFLKSALFAYAKGKEGGGVFADIEDALRHRKLVAAIQDSLLTDGVWVDL</sequence>
<dbReference type="Gene3D" id="3.30.360.10">
    <property type="entry name" value="Dihydrodipicolinate Reductase, domain 2"/>
    <property type="match status" value="1"/>
</dbReference>
<dbReference type="SUPFAM" id="SSF55347">
    <property type="entry name" value="Glyceraldehyde-3-phosphate dehydrogenase-like, C-terminal domain"/>
    <property type="match status" value="1"/>
</dbReference>
<dbReference type="Pfam" id="PF22685">
    <property type="entry name" value="Gal80p_C-like"/>
    <property type="match status" value="1"/>
</dbReference>
<dbReference type="Pfam" id="PF01408">
    <property type="entry name" value="GFO_IDH_MocA"/>
    <property type="match status" value="1"/>
</dbReference>
<evidence type="ECO:0000313" key="4">
    <source>
        <dbReference type="EMBL" id="TFK21053.1"/>
    </source>
</evidence>
<keyword evidence="1" id="KW-0560">Oxidoreductase</keyword>
<dbReference type="InterPro" id="IPR036291">
    <property type="entry name" value="NAD(P)-bd_dom_sf"/>
</dbReference>
<dbReference type="EMBL" id="ML210280">
    <property type="protein sequence ID" value="TFK21053.1"/>
    <property type="molecule type" value="Genomic_DNA"/>
</dbReference>
<dbReference type="Proteomes" id="UP000307440">
    <property type="component" value="Unassembled WGS sequence"/>
</dbReference>
<evidence type="ECO:0000259" key="3">
    <source>
        <dbReference type="Pfam" id="PF22685"/>
    </source>
</evidence>
<dbReference type="PANTHER" id="PTHR43818:SF11">
    <property type="entry name" value="BCDNA.GH03377"/>
    <property type="match status" value="1"/>
</dbReference>
<evidence type="ECO:0000259" key="2">
    <source>
        <dbReference type="Pfam" id="PF01408"/>
    </source>
</evidence>
<dbReference type="SUPFAM" id="SSF51735">
    <property type="entry name" value="NAD(P)-binding Rossmann-fold domains"/>
    <property type="match status" value="1"/>
</dbReference>
<reference evidence="4 5" key="1">
    <citation type="journal article" date="2019" name="Nat. Ecol. Evol.">
        <title>Megaphylogeny resolves global patterns of mushroom evolution.</title>
        <authorList>
            <person name="Varga T."/>
            <person name="Krizsan K."/>
            <person name="Foldi C."/>
            <person name="Dima B."/>
            <person name="Sanchez-Garcia M."/>
            <person name="Sanchez-Ramirez S."/>
            <person name="Szollosi G.J."/>
            <person name="Szarkandi J.G."/>
            <person name="Papp V."/>
            <person name="Albert L."/>
            <person name="Andreopoulos W."/>
            <person name="Angelini C."/>
            <person name="Antonin V."/>
            <person name="Barry K.W."/>
            <person name="Bougher N.L."/>
            <person name="Buchanan P."/>
            <person name="Buyck B."/>
            <person name="Bense V."/>
            <person name="Catcheside P."/>
            <person name="Chovatia M."/>
            <person name="Cooper J."/>
            <person name="Damon W."/>
            <person name="Desjardin D."/>
            <person name="Finy P."/>
            <person name="Geml J."/>
            <person name="Haridas S."/>
            <person name="Hughes K."/>
            <person name="Justo A."/>
            <person name="Karasinski D."/>
            <person name="Kautmanova I."/>
            <person name="Kiss B."/>
            <person name="Kocsube S."/>
            <person name="Kotiranta H."/>
            <person name="LaButti K.M."/>
            <person name="Lechner B.E."/>
            <person name="Liimatainen K."/>
            <person name="Lipzen A."/>
            <person name="Lukacs Z."/>
            <person name="Mihaltcheva S."/>
            <person name="Morgado L.N."/>
            <person name="Niskanen T."/>
            <person name="Noordeloos M.E."/>
            <person name="Ohm R.A."/>
            <person name="Ortiz-Santana B."/>
            <person name="Ovrebo C."/>
            <person name="Racz N."/>
            <person name="Riley R."/>
            <person name="Savchenko A."/>
            <person name="Shiryaev A."/>
            <person name="Soop K."/>
            <person name="Spirin V."/>
            <person name="Szebenyi C."/>
            <person name="Tomsovsky M."/>
            <person name="Tulloss R.E."/>
            <person name="Uehling J."/>
            <person name="Grigoriev I.V."/>
            <person name="Vagvolgyi C."/>
            <person name="Papp T."/>
            <person name="Martin F.M."/>
            <person name="Miettinen O."/>
            <person name="Hibbett D.S."/>
            <person name="Nagy L.G."/>
        </authorList>
    </citation>
    <scope>NUCLEOTIDE SEQUENCE [LARGE SCALE GENOMIC DNA]</scope>
    <source>
        <strain evidence="4 5">CBS 121175</strain>
    </source>
</reference>
<dbReference type="Gene3D" id="3.40.50.720">
    <property type="entry name" value="NAD(P)-binding Rossmann-like Domain"/>
    <property type="match status" value="1"/>
</dbReference>
<dbReference type="AlphaFoldDB" id="A0A5C3KMH0"/>
<dbReference type="InterPro" id="IPR055080">
    <property type="entry name" value="Gal80p-like_C"/>
</dbReference>
<dbReference type="GO" id="GO:0000166">
    <property type="term" value="F:nucleotide binding"/>
    <property type="evidence" value="ECO:0007669"/>
    <property type="project" value="InterPro"/>
</dbReference>
<feature type="domain" description="Gal80p-like C-terminal" evidence="3">
    <location>
        <begin position="152"/>
        <end position="300"/>
    </location>
</feature>
<accession>A0A5C3KMH0</accession>